<evidence type="ECO:0000313" key="2">
    <source>
        <dbReference type="EMBL" id="PNI70710.1"/>
    </source>
</evidence>
<dbReference type="Proteomes" id="UP000236370">
    <property type="component" value="Unassembled WGS sequence"/>
</dbReference>
<dbReference type="AlphaFoldDB" id="A0A2J8NG13"/>
<gene>
    <name evidence="2" type="ORF">CK820_G0011047</name>
</gene>
<protein>
    <submittedName>
        <fullName evidence="2">PTPRN isoform 6</fullName>
    </submittedName>
</protein>
<keyword evidence="1" id="KW-0732">Signal</keyword>
<sequence>MRRPRRPGGLGGSGGLRLLLCLLLLSSRPGGCSAVSAHGSGEGHGVHVGRGT</sequence>
<dbReference type="EMBL" id="NBAG03000230">
    <property type="protein sequence ID" value="PNI70710.1"/>
    <property type="molecule type" value="Genomic_DNA"/>
</dbReference>
<organism evidence="2 3">
    <name type="scientific">Pan troglodytes</name>
    <name type="common">Chimpanzee</name>
    <dbReference type="NCBI Taxonomy" id="9598"/>
    <lineage>
        <taxon>Eukaryota</taxon>
        <taxon>Metazoa</taxon>
        <taxon>Chordata</taxon>
        <taxon>Craniata</taxon>
        <taxon>Vertebrata</taxon>
        <taxon>Euteleostomi</taxon>
        <taxon>Mammalia</taxon>
        <taxon>Eutheria</taxon>
        <taxon>Euarchontoglires</taxon>
        <taxon>Primates</taxon>
        <taxon>Haplorrhini</taxon>
        <taxon>Catarrhini</taxon>
        <taxon>Hominidae</taxon>
        <taxon>Pan</taxon>
    </lineage>
</organism>
<feature type="chain" id="PRO_5014463730" evidence="1">
    <location>
        <begin position="35"/>
        <end position="52"/>
    </location>
</feature>
<proteinExistence type="predicted"/>
<comment type="caution">
    <text evidence="2">The sequence shown here is derived from an EMBL/GenBank/DDBJ whole genome shotgun (WGS) entry which is preliminary data.</text>
</comment>
<evidence type="ECO:0000256" key="1">
    <source>
        <dbReference type="SAM" id="SignalP"/>
    </source>
</evidence>
<reference evidence="2 3" key="1">
    <citation type="submission" date="2017-12" db="EMBL/GenBank/DDBJ databases">
        <title>High-resolution comparative analysis of great ape genomes.</title>
        <authorList>
            <person name="Pollen A."/>
            <person name="Hastie A."/>
            <person name="Hormozdiari F."/>
            <person name="Dougherty M."/>
            <person name="Liu R."/>
            <person name="Chaisson M."/>
            <person name="Hoppe E."/>
            <person name="Hill C."/>
            <person name="Pang A."/>
            <person name="Hillier L."/>
            <person name="Baker C."/>
            <person name="Armstrong J."/>
            <person name="Shendure J."/>
            <person name="Paten B."/>
            <person name="Wilson R."/>
            <person name="Chao H."/>
            <person name="Schneider V."/>
            <person name="Ventura M."/>
            <person name="Kronenberg Z."/>
            <person name="Murali S."/>
            <person name="Gordon D."/>
            <person name="Cantsilieris S."/>
            <person name="Munson K."/>
            <person name="Nelson B."/>
            <person name="Raja A."/>
            <person name="Underwood J."/>
            <person name="Diekhans M."/>
            <person name="Fiddes I."/>
            <person name="Haussler D."/>
            <person name="Eichler E."/>
        </authorList>
    </citation>
    <scope>NUCLEOTIDE SEQUENCE [LARGE SCALE GENOMIC DNA]</scope>
    <source>
        <strain evidence="2">Yerkes chimp pedigree #C0471</strain>
    </source>
</reference>
<evidence type="ECO:0000313" key="3">
    <source>
        <dbReference type="Proteomes" id="UP000236370"/>
    </source>
</evidence>
<feature type="signal peptide" evidence="1">
    <location>
        <begin position="1"/>
        <end position="34"/>
    </location>
</feature>
<name>A0A2J8NG13_PANTR</name>
<accession>A0A2J8NG13</accession>